<gene>
    <name evidence="1" type="ORF">GDO78_010625</name>
</gene>
<sequence length="71" mass="7605">MAHIFVSNILGDTFMSVIDQPLDLAHIVDTEVKPSTPVLMCSVPGYDASGRVEDLAAEQNTQITSIAIGLF</sequence>
<keyword evidence="2" id="KW-1185">Reference proteome</keyword>
<dbReference type="OrthoDB" id="14187at2759"/>
<dbReference type="EMBL" id="WNTK01000006">
    <property type="protein sequence ID" value="KAG9481497.1"/>
    <property type="molecule type" value="Genomic_DNA"/>
</dbReference>
<accession>A0A8J6F4R4</accession>
<comment type="caution">
    <text evidence="1">The sequence shown here is derived from an EMBL/GenBank/DDBJ whole genome shotgun (WGS) entry which is preliminary data.</text>
</comment>
<dbReference type="InterPro" id="IPR027417">
    <property type="entry name" value="P-loop_NTPase"/>
</dbReference>
<dbReference type="Gene3D" id="3.40.50.300">
    <property type="entry name" value="P-loop containing nucleotide triphosphate hydrolases"/>
    <property type="match status" value="1"/>
</dbReference>
<proteinExistence type="predicted"/>
<evidence type="ECO:0000313" key="2">
    <source>
        <dbReference type="Proteomes" id="UP000770717"/>
    </source>
</evidence>
<organism evidence="1 2">
    <name type="scientific">Eleutherodactylus coqui</name>
    <name type="common">Puerto Rican coqui</name>
    <dbReference type="NCBI Taxonomy" id="57060"/>
    <lineage>
        <taxon>Eukaryota</taxon>
        <taxon>Metazoa</taxon>
        <taxon>Chordata</taxon>
        <taxon>Craniata</taxon>
        <taxon>Vertebrata</taxon>
        <taxon>Euteleostomi</taxon>
        <taxon>Amphibia</taxon>
        <taxon>Batrachia</taxon>
        <taxon>Anura</taxon>
        <taxon>Neobatrachia</taxon>
        <taxon>Hyloidea</taxon>
        <taxon>Eleutherodactylidae</taxon>
        <taxon>Eleutherodactylinae</taxon>
        <taxon>Eleutherodactylus</taxon>
        <taxon>Eleutherodactylus</taxon>
    </lineage>
</organism>
<evidence type="ECO:0000313" key="1">
    <source>
        <dbReference type="EMBL" id="KAG9481497.1"/>
    </source>
</evidence>
<dbReference type="Proteomes" id="UP000770717">
    <property type="component" value="Unassembled WGS sequence"/>
</dbReference>
<reference evidence="1" key="1">
    <citation type="thesis" date="2020" institute="ProQuest LLC" country="789 East Eisenhower Parkway, Ann Arbor, MI, USA">
        <title>Comparative Genomics and Chromosome Evolution.</title>
        <authorList>
            <person name="Mudd A.B."/>
        </authorList>
    </citation>
    <scope>NUCLEOTIDE SEQUENCE</scope>
    <source>
        <strain evidence="1">HN-11 Male</strain>
        <tissue evidence="1">Kidney and liver</tissue>
    </source>
</reference>
<dbReference type="AlphaFoldDB" id="A0A8J6F4R4"/>
<name>A0A8J6F4R4_ELECQ</name>
<protein>
    <submittedName>
        <fullName evidence="1">Uncharacterized protein</fullName>
    </submittedName>
</protein>